<evidence type="ECO:0000313" key="3">
    <source>
        <dbReference type="EMBL" id="RVT40898.1"/>
    </source>
</evidence>
<evidence type="ECO:0000256" key="2">
    <source>
        <dbReference type="SAM" id="Phobius"/>
    </source>
</evidence>
<keyword evidence="4" id="KW-1185">Reference proteome</keyword>
<dbReference type="InterPro" id="IPR050445">
    <property type="entry name" value="Bact_polysacc_biosynth/exp"/>
</dbReference>
<reference evidence="3 4" key="1">
    <citation type="submission" date="2019-01" db="EMBL/GenBank/DDBJ databases">
        <authorList>
            <person name="Chen W.-M."/>
        </authorList>
    </citation>
    <scope>NUCLEOTIDE SEQUENCE [LARGE SCALE GENOMIC DNA]</scope>
    <source>
        <strain evidence="3 4">TLA-22</strain>
    </source>
</reference>
<protein>
    <submittedName>
        <fullName evidence="3">Chain-length determining protein</fullName>
    </submittedName>
</protein>
<dbReference type="EMBL" id="RZUL01000003">
    <property type="protein sequence ID" value="RVT40898.1"/>
    <property type="molecule type" value="Genomic_DNA"/>
</dbReference>
<proteinExistence type="predicted"/>
<feature type="transmembrane region" description="Helical" evidence="2">
    <location>
        <begin position="475"/>
        <end position="496"/>
    </location>
</feature>
<gene>
    <name evidence="3" type="ORF">ENE74_10570</name>
</gene>
<dbReference type="InterPro" id="IPR014345">
    <property type="entry name" value="XrtA_polysacc_chain"/>
</dbReference>
<dbReference type="GO" id="GO:0004713">
    <property type="term" value="F:protein tyrosine kinase activity"/>
    <property type="evidence" value="ECO:0007669"/>
    <property type="project" value="TreeGrafter"/>
</dbReference>
<keyword evidence="2" id="KW-1133">Transmembrane helix</keyword>
<sequence length="501" mass="53344">MPGLYDEILIALHGVWNRRWLALGVAWGICMAGWLAVSLIPNRYEAKAKVYVQTKSILPGQIGITPVEQQQDLDRVRQTLASAANLEKVVRGTDLGQAIAGDRDLAAKVAALRTNIKVVSTQDNLFEITASSSDTSLSDSANARLAAQVAQKLIDIFEEENVAGDRDETRQSLAFLDAQVQERGRQLQAVDQKRVEFEQKYMGLLPGAGSISQRMDAARTELNAIESQLVAAQSALSAMNAQLAGTPPTISGGTGGTTALGSVLSEIAAAKARGWTDNHPDVVALRRQAAALRGQGGAAAVTGTPNPTYTSLKSMQAERAATVQALSARKGQIQADLNAMSQRQLSEPGVASEQERLNRDYEALKTQYDKVLADRETVRLRGDVQNETGAVKFRVIEPPAVPSMPAAPNRPLLLLAVLVVGIGGGIGTAFAMGQVRSTYPTADRLERAAGLPVIGAITETLTTAQNAVRKQRMRLFFAGSGGLAGVCLLLIAVEFIQRGMA</sequence>
<name>A0A437J6U4_9SPHN</name>
<feature type="coiled-coil region" evidence="1">
    <location>
        <begin position="215"/>
        <end position="242"/>
    </location>
</feature>
<keyword evidence="1" id="KW-0175">Coiled coil</keyword>
<accession>A0A437J6U4</accession>
<dbReference type="NCBIfam" id="TIGR03007">
    <property type="entry name" value="pepcterm_ChnLen"/>
    <property type="match status" value="1"/>
</dbReference>
<feature type="transmembrane region" description="Helical" evidence="2">
    <location>
        <begin position="412"/>
        <end position="432"/>
    </location>
</feature>
<comment type="caution">
    <text evidence="3">The sequence shown here is derived from an EMBL/GenBank/DDBJ whole genome shotgun (WGS) entry which is preliminary data.</text>
</comment>
<dbReference type="PANTHER" id="PTHR32309">
    <property type="entry name" value="TYROSINE-PROTEIN KINASE"/>
    <property type="match status" value="1"/>
</dbReference>
<keyword evidence="2" id="KW-0812">Transmembrane</keyword>
<evidence type="ECO:0000256" key="1">
    <source>
        <dbReference type="SAM" id="Coils"/>
    </source>
</evidence>
<dbReference type="PANTHER" id="PTHR32309:SF13">
    <property type="entry name" value="FERRIC ENTEROBACTIN TRANSPORT PROTEIN FEPE"/>
    <property type="match status" value="1"/>
</dbReference>
<dbReference type="RefSeq" id="WP_127690897.1">
    <property type="nucleotide sequence ID" value="NZ_RZUL01000003.1"/>
</dbReference>
<dbReference type="GO" id="GO:0005886">
    <property type="term" value="C:plasma membrane"/>
    <property type="evidence" value="ECO:0007669"/>
    <property type="project" value="TreeGrafter"/>
</dbReference>
<organism evidence="3 4">
    <name type="scientific">Sphingobium algorifonticola</name>
    <dbReference type="NCBI Taxonomy" id="2008318"/>
    <lineage>
        <taxon>Bacteria</taxon>
        <taxon>Pseudomonadati</taxon>
        <taxon>Pseudomonadota</taxon>
        <taxon>Alphaproteobacteria</taxon>
        <taxon>Sphingomonadales</taxon>
        <taxon>Sphingomonadaceae</taxon>
        <taxon>Sphingobium</taxon>
    </lineage>
</organism>
<dbReference type="OrthoDB" id="9795292at2"/>
<evidence type="ECO:0000313" key="4">
    <source>
        <dbReference type="Proteomes" id="UP000282977"/>
    </source>
</evidence>
<keyword evidence="2" id="KW-0472">Membrane</keyword>
<feature type="transmembrane region" description="Helical" evidence="2">
    <location>
        <begin position="20"/>
        <end position="40"/>
    </location>
</feature>
<dbReference type="AlphaFoldDB" id="A0A437J6U4"/>
<dbReference type="Proteomes" id="UP000282977">
    <property type="component" value="Unassembled WGS sequence"/>
</dbReference>